<dbReference type="PROSITE" id="PS01047">
    <property type="entry name" value="HMA_1"/>
    <property type="match status" value="1"/>
</dbReference>
<dbReference type="PROSITE" id="PS50846">
    <property type="entry name" value="HMA_2"/>
    <property type="match status" value="1"/>
</dbReference>
<feature type="domain" description="HMA" evidence="4">
    <location>
        <begin position="4"/>
        <end position="70"/>
    </location>
</feature>
<accession>A0A1I0M636</accession>
<dbReference type="Gene3D" id="3.30.70.100">
    <property type="match status" value="1"/>
</dbReference>
<dbReference type="STRING" id="99656.SAMN05421659_101239"/>
<gene>
    <name evidence="5" type="ORF">SAMN05421659_101239</name>
</gene>
<dbReference type="PANTHER" id="PTHR46594">
    <property type="entry name" value="P-TYPE CATION-TRANSPORTING ATPASE"/>
    <property type="match status" value="1"/>
</dbReference>
<proteinExistence type="predicted"/>
<dbReference type="PANTHER" id="PTHR46594:SF4">
    <property type="entry name" value="P-TYPE CATION-TRANSPORTING ATPASE"/>
    <property type="match status" value="1"/>
</dbReference>
<evidence type="ECO:0000313" key="5">
    <source>
        <dbReference type="EMBL" id="SEV83935.1"/>
    </source>
</evidence>
<dbReference type="RefSeq" id="WP_092449751.1">
    <property type="nucleotide sequence ID" value="NZ_FOJI01000001.1"/>
</dbReference>
<protein>
    <recommendedName>
        <fullName evidence="1">Copper chaperone CopZ</fullName>
    </recommendedName>
</protein>
<evidence type="ECO:0000256" key="3">
    <source>
        <dbReference type="ARBA" id="ARBA00023008"/>
    </source>
</evidence>
<dbReference type="InterPro" id="IPR006121">
    <property type="entry name" value="HMA_dom"/>
</dbReference>
<dbReference type="AlphaFoldDB" id="A0A1I0M636"/>
<reference evidence="5 6" key="1">
    <citation type="submission" date="2016-10" db="EMBL/GenBank/DDBJ databases">
        <authorList>
            <person name="de Groot N.N."/>
        </authorList>
    </citation>
    <scope>NUCLEOTIDE SEQUENCE [LARGE SCALE GENOMIC DNA]</scope>
    <source>
        <strain evidence="5 6">DSM 9179</strain>
    </source>
</reference>
<dbReference type="GO" id="GO:0006825">
    <property type="term" value="P:copper ion transport"/>
    <property type="evidence" value="ECO:0007669"/>
    <property type="project" value="InterPro"/>
</dbReference>
<dbReference type="InterPro" id="IPR036163">
    <property type="entry name" value="HMA_dom_sf"/>
</dbReference>
<dbReference type="InterPro" id="IPR000428">
    <property type="entry name" value="Cu-bd"/>
</dbReference>
<evidence type="ECO:0000313" key="6">
    <source>
        <dbReference type="Proteomes" id="UP000199701"/>
    </source>
</evidence>
<dbReference type="Proteomes" id="UP000199701">
    <property type="component" value="Unassembled WGS sequence"/>
</dbReference>
<dbReference type="PRINTS" id="PR00944">
    <property type="entry name" value="CUEXPORT"/>
</dbReference>
<dbReference type="OrthoDB" id="9813965at2"/>
<dbReference type="InterPro" id="IPR006122">
    <property type="entry name" value="HMA_Cu_ion-bd"/>
</dbReference>
<dbReference type="NCBIfam" id="TIGR00003">
    <property type="entry name" value="copper ion binding protein"/>
    <property type="match status" value="1"/>
</dbReference>
<sequence>MSVIKKEFKVEGMSCSHCERAIKNALNELNGVSNTDVDLSGKTVTVQYDIDLVADSDLVGAIEDAGYEVV</sequence>
<dbReference type="FunFam" id="3.30.70.100:FF:000001">
    <property type="entry name" value="ATPase copper transporting beta"/>
    <property type="match status" value="1"/>
</dbReference>
<evidence type="ECO:0000256" key="2">
    <source>
        <dbReference type="ARBA" id="ARBA00022723"/>
    </source>
</evidence>
<keyword evidence="6" id="KW-1185">Reference proteome</keyword>
<dbReference type="EMBL" id="FOJI01000001">
    <property type="protein sequence ID" value="SEV83935.1"/>
    <property type="molecule type" value="Genomic_DNA"/>
</dbReference>
<keyword evidence="2" id="KW-0479">Metal-binding</keyword>
<keyword evidence="3" id="KW-0186">Copper</keyword>
<evidence type="ECO:0000259" key="4">
    <source>
        <dbReference type="PROSITE" id="PS50846"/>
    </source>
</evidence>
<organism evidence="5 6">
    <name type="scientific">[Clostridium] fimetarium</name>
    <dbReference type="NCBI Taxonomy" id="99656"/>
    <lineage>
        <taxon>Bacteria</taxon>
        <taxon>Bacillati</taxon>
        <taxon>Bacillota</taxon>
        <taxon>Clostridia</taxon>
        <taxon>Lachnospirales</taxon>
        <taxon>Lachnospiraceae</taxon>
    </lineage>
</organism>
<dbReference type="InterPro" id="IPR017969">
    <property type="entry name" value="Heavy-metal-associated_CS"/>
</dbReference>
<dbReference type="SUPFAM" id="SSF55008">
    <property type="entry name" value="HMA, heavy metal-associated domain"/>
    <property type="match status" value="1"/>
</dbReference>
<evidence type="ECO:0000256" key="1">
    <source>
        <dbReference type="ARBA" id="ARBA00015313"/>
    </source>
</evidence>
<name>A0A1I0M636_9FIRM</name>
<dbReference type="Pfam" id="PF00403">
    <property type="entry name" value="HMA"/>
    <property type="match status" value="1"/>
</dbReference>
<dbReference type="CDD" id="cd00371">
    <property type="entry name" value="HMA"/>
    <property type="match status" value="1"/>
</dbReference>
<dbReference type="GO" id="GO:0005507">
    <property type="term" value="F:copper ion binding"/>
    <property type="evidence" value="ECO:0007669"/>
    <property type="project" value="InterPro"/>
</dbReference>